<dbReference type="GeneID" id="20703114"/>
<dbReference type="Gene3D" id="1.20.1280.50">
    <property type="match status" value="1"/>
</dbReference>
<evidence type="ECO:0000256" key="3">
    <source>
        <dbReference type="SAM" id="MobiDB-lite"/>
    </source>
</evidence>
<dbReference type="PROSITE" id="PS50181">
    <property type="entry name" value="FBOX"/>
    <property type="match status" value="1"/>
</dbReference>
<protein>
    <submittedName>
        <fullName evidence="5">F-box domain-containing protein</fullName>
    </submittedName>
</protein>
<gene>
    <name evidence="5" type="ORF">VDAG_01651</name>
</gene>
<dbReference type="KEGG" id="vda:VDAG_01651"/>
<feature type="region of interest" description="Disordered" evidence="3">
    <location>
        <begin position="417"/>
        <end position="455"/>
    </location>
</feature>
<feature type="domain" description="F-box" evidence="4">
    <location>
        <begin position="37"/>
        <end position="83"/>
    </location>
</feature>
<dbReference type="Gene3D" id="2.130.10.10">
    <property type="entry name" value="YVTN repeat-like/Quinoprotein amine dehydrogenase"/>
    <property type="match status" value="1"/>
</dbReference>
<evidence type="ECO:0000259" key="4">
    <source>
        <dbReference type="PROSITE" id="PS50181"/>
    </source>
</evidence>
<keyword evidence="6" id="KW-1185">Reference proteome</keyword>
<evidence type="ECO:0000256" key="2">
    <source>
        <dbReference type="PROSITE-ProRule" id="PRU00221"/>
    </source>
</evidence>
<name>G2WVL5_VERDV</name>
<evidence type="ECO:0000313" key="5">
    <source>
        <dbReference type="EMBL" id="EGY19635.1"/>
    </source>
</evidence>
<dbReference type="SUPFAM" id="SSF50998">
    <property type="entry name" value="Quinoprotein alcohol dehydrogenase-like"/>
    <property type="match status" value="1"/>
</dbReference>
<comment type="similarity">
    <text evidence="1">Belongs to the WD repeat MET30/SCONB/SCON-2 family.</text>
</comment>
<evidence type="ECO:0000256" key="1">
    <source>
        <dbReference type="ARBA" id="ARBA00007968"/>
    </source>
</evidence>
<dbReference type="STRING" id="498257.G2WVL5"/>
<dbReference type="InterPro" id="IPR001680">
    <property type="entry name" value="WD40_rpt"/>
</dbReference>
<dbReference type="Pfam" id="PF12937">
    <property type="entry name" value="F-box-like"/>
    <property type="match status" value="1"/>
</dbReference>
<feature type="region of interest" description="Disordered" evidence="3">
    <location>
        <begin position="304"/>
        <end position="341"/>
    </location>
</feature>
<dbReference type="Pfam" id="PF25499">
    <property type="entry name" value="Beta-prop_pof12"/>
    <property type="match status" value="1"/>
</dbReference>
<reference evidence="5 6" key="1">
    <citation type="submission" date="2008-03" db="EMBL/GenBank/DDBJ databases">
        <title>The Genome Sequence of Verticillium dahliae VdLs.17.</title>
        <authorList>
            <consortium name="The Broad Institute Genome Sequencing Platform"/>
            <person name="Ma L.-J.J."/>
            <person name="Klosterman S.J."/>
            <person name="Subbarao K."/>
            <person name="Dobinson K."/>
            <person name="Veronese P."/>
            <person name="Kang S."/>
            <person name="Gold S.E."/>
            <person name="Young S."/>
            <person name="Jaffe D."/>
            <person name="Gnerre S."/>
            <person name="Berlin A."/>
            <person name="Heiman D."/>
            <person name="Hepburn T."/>
            <person name="Sykes S."/>
            <person name="Alvarado L."/>
            <person name="Kodira C.D."/>
            <person name="Lander E."/>
            <person name="Galagan J."/>
            <person name="Nusbaum C."/>
            <person name="Birren B."/>
        </authorList>
    </citation>
    <scope>NUCLEOTIDE SEQUENCE [LARGE SCALE GENOMIC DNA]</scope>
    <source>
        <strain evidence="6">VdLs.17 / ATCC MYA-4575 / FGSC 10137</strain>
    </source>
</reference>
<feature type="region of interest" description="Disordered" evidence="3">
    <location>
        <begin position="1"/>
        <end position="36"/>
    </location>
</feature>
<dbReference type="OrthoDB" id="3219396at2759"/>
<dbReference type="RefSeq" id="XP_009655975.1">
    <property type="nucleotide sequence ID" value="XM_009657680.1"/>
</dbReference>
<dbReference type="EMBL" id="DS572697">
    <property type="protein sequence ID" value="EGY19635.1"/>
    <property type="molecule type" value="Genomic_DNA"/>
</dbReference>
<dbReference type="SUPFAM" id="SSF81383">
    <property type="entry name" value="F-box domain"/>
    <property type="match status" value="1"/>
</dbReference>
<dbReference type="SMART" id="SM00256">
    <property type="entry name" value="FBOX"/>
    <property type="match status" value="1"/>
</dbReference>
<accession>G2WVL5</accession>
<proteinExistence type="inferred from homology"/>
<dbReference type="eggNOG" id="ENOG502S63K">
    <property type="taxonomic scope" value="Eukaryota"/>
</dbReference>
<keyword evidence="2" id="KW-0853">WD repeat</keyword>
<organism evidence="5 6">
    <name type="scientific">Verticillium dahliae (strain VdLs.17 / ATCC MYA-4575 / FGSC 10137)</name>
    <name type="common">Verticillium wilt</name>
    <dbReference type="NCBI Taxonomy" id="498257"/>
    <lineage>
        <taxon>Eukaryota</taxon>
        <taxon>Fungi</taxon>
        <taxon>Dikarya</taxon>
        <taxon>Ascomycota</taxon>
        <taxon>Pezizomycotina</taxon>
        <taxon>Sordariomycetes</taxon>
        <taxon>Hypocreomycetidae</taxon>
        <taxon>Glomerellales</taxon>
        <taxon>Plectosphaerellaceae</taxon>
        <taxon>Verticillium</taxon>
    </lineage>
</organism>
<dbReference type="InterPro" id="IPR001810">
    <property type="entry name" value="F-box_dom"/>
</dbReference>
<dbReference type="OMA" id="RHNWSRG"/>
<feature type="compositionally biased region" description="Polar residues" evidence="3">
    <location>
        <begin position="428"/>
        <end position="443"/>
    </location>
</feature>
<dbReference type="InterPro" id="IPR011047">
    <property type="entry name" value="Quinoprotein_ADH-like_sf"/>
</dbReference>
<sequence length="605" mass="66527">MSMPNKRHRPHDDLYDASSHPKRQRIASSPTSRRSAPDLLSALSDEVAVRILSFLPIATLLDVALVSRHLSRLASDSQLWRALYYSRFVLPRALRIPGFRDGPRKSASRLHYSARRAVWADGGIGKRGGLVDVRSTGGSGPDVHADWKRQYKLRHNWARGKATVEELDVGDTSVSKKTLAKVVEGVAMTADAAAGLRAWDLKTKGLIAHVGLLDDDGGRSEPTCMAIDDQSLDKKNLDICLGFGDGSFGVWRLDLADNKFERRHRHAKSSNGALVGLAYRYPFLLTATDSVLISLYNYERRPAAKSDDPRHRRVRKLDVQYDSDEEDEEKPEDATLEDQTSLPAPILMTSLKSHTSRAPLALSIRSMAGSVVASIAYTFATLSGWSIGVQDLHVRHSRTGESEVTSTRLAYTTPVTTASGYATPPVTPSRTSESARSSGTRFSSPDIPGFASPGDGPTSLRYTHPYLLATLPDNTLILHVCTSTATALSVSPGLRLWGHTSGISDVEITARGKAVSVSSRGEEIRVWELEGRANAKSIEVRSQLQPAEDSNGGDASRDEWDDRRNWVGFDDEMVIVLKESRDGRESLMVYDFTWASPRSERPLPR</sequence>
<dbReference type="InterPro" id="IPR015943">
    <property type="entry name" value="WD40/YVTN_repeat-like_dom_sf"/>
</dbReference>
<feature type="compositionally biased region" description="Acidic residues" evidence="3">
    <location>
        <begin position="321"/>
        <end position="336"/>
    </location>
</feature>
<dbReference type="InParanoid" id="G2WVL5"/>
<feature type="region of interest" description="Disordered" evidence="3">
    <location>
        <begin position="542"/>
        <end position="561"/>
    </location>
</feature>
<dbReference type="PROSITE" id="PS50082">
    <property type="entry name" value="WD_REPEATS_2"/>
    <property type="match status" value="1"/>
</dbReference>
<dbReference type="HOGENOM" id="CLU_024462_1_0_1"/>
<feature type="repeat" description="WD" evidence="2">
    <location>
        <begin position="496"/>
        <end position="537"/>
    </location>
</feature>
<dbReference type="InterPro" id="IPR036047">
    <property type="entry name" value="F-box-like_dom_sf"/>
</dbReference>
<dbReference type="Proteomes" id="UP000001611">
    <property type="component" value="Chromosome 7"/>
</dbReference>
<evidence type="ECO:0000313" key="6">
    <source>
        <dbReference type="Proteomes" id="UP000001611"/>
    </source>
</evidence>
<dbReference type="AlphaFoldDB" id="G2WVL5"/>